<gene>
    <name evidence="1" type="ORF">SAMN05216529_10714</name>
</gene>
<organism evidence="1 2">
    <name type="scientific">Faecalicatena contorta</name>
    <dbReference type="NCBI Taxonomy" id="39482"/>
    <lineage>
        <taxon>Bacteria</taxon>
        <taxon>Bacillati</taxon>
        <taxon>Bacillota</taxon>
        <taxon>Clostridia</taxon>
        <taxon>Lachnospirales</taxon>
        <taxon>Lachnospiraceae</taxon>
        <taxon>Faecalicatena</taxon>
    </lineage>
</organism>
<protein>
    <submittedName>
        <fullName evidence="1">Uncharacterized protein</fullName>
    </submittedName>
</protein>
<evidence type="ECO:0000313" key="1">
    <source>
        <dbReference type="EMBL" id="SUQ14562.1"/>
    </source>
</evidence>
<proteinExistence type="predicted"/>
<dbReference type="Proteomes" id="UP000254051">
    <property type="component" value="Unassembled WGS sequence"/>
</dbReference>
<dbReference type="AlphaFoldDB" id="A0A315ZWS5"/>
<keyword evidence="2" id="KW-1185">Reference proteome</keyword>
<accession>A0A315ZWS5</accession>
<dbReference type="EMBL" id="UHJJ01000007">
    <property type="protein sequence ID" value="SUQ14562.1"/>
    <property type="molecule type" value="Genomic_DNA"/>
</dbReference>
<name>A0A315ZWS5_9FIRM</name>
<evidence type="ECO:0000313" key="2">
    <source>
        <dbReference type="Proteomes" id="UP000254051"/>
    </source>
</evidence>
<dbReference type="RefSeq" id="WP_181392822.1">
    <property type="nucleotide sequence ID" value="NZ_QGDS01000007.1"/>
</dbReference>
<sequence length="45" mass="5177">MEIAQHAEDIESFAEGIIDWFYSEQWTKSFGDETEVDDDGEYSGV</sequence>
<reference evidence="2" key="1">
    <citation type="submission" date="2017-07" db="EMBL/GenBank/DDBJ databases">
        <authorList>
            <person name="Varghese N."/>
            <person name="Submissions S."/>
        </authorList>
    </citation>
    <scope>NUCLEOTIDE SEQUENCE [LARGE SCALE GENOMIC DNA]</scope>
    <source>
        <strain evidence="2">NLAE-zl-C134</strain>
    </source>
</reference>